<name>A0ABY3QGD5_9BRAD</name>
<protein>
    <submittedName>
        <fullName evidence="1">Uncharacterized protein</fullName>
    </submittedName>
</protein>
<evidence type="ECO:0000313" key="2">
    <source>
        <dbReference type="Proteomes" id="UP001430990"/>
    </source>
</evidence>
<evidence type="ECO:0000313" key="1">
    <source>
        <dbReference type="EMBL" id="UFW85052.1"/>
    </source>
</evidence>
<keyword evidence="2" id="KW-1185">Reference proteome</keyword>
<gene>
    <name evidence="1" type="ORF">BjapCC829_34805</name>
</gene>
<proteinExistence type="predicted"/>
<dbReference type="RefSeq" id="WP_231142983.1">
    <property type="nucleotide sequence ID" value="NZ_CP088100.1"/>
</dbReference>
<sequence length="63" mass="6865">MKQTAPSVPSPDQVNAVLNRIEIPQDTVERISKLLTPVSSLIISDNGFSNETGKDTDFIVVTH</sequence>
<dbReference type="Proteomes" id="UP001430990">
    <property type="component" value="Chromosome"/>
</dbReference>
<dbReference type="EMBL" id="CP088100">
    <property type="protein sequence ID" value="UFW85052.1"/>
    <property type="molecule type" value="Genomic_DNA"/>
</dbReference>
<reference evidence="1" key="1">
    <citation type="submission" date="2021-11" db="EMBL/GenBank/DDBJ databases">
        <title>Australian commercial rhizobial inoculants.</title>
        <authorList>
            <person name="Kohlmeier M.G."/>
            <person name="O'Hara G.W."/>
            <person name="Colombi E."/>
            <person name="Ramsay J.P."/>
            <person name="Terpolilli J."/>
        </authorList>
    </citation>
    <scope>NUCLEOTIDE SEQUENCE</scope>
    <source>
        <strain evidence="1">CC829</strain>
    </source>
</reference>
<organism evidence="1 2">
    <name type="scientific">Bradyrhizobium barranii</name>
    <dbReference type="NCBI Taxonomy" id="2992140"/>
    <lineage>
        <taxon>Bacteria</taxon>
        <taxon>Pseudomonadati</taxon>
        <taxon>Pseudomonadota</taxon>
        <taxon>Alphaproteobacteria</taxon>
        <taxon>Hyphomicrobiales</taxon>
        <taxon>Nitrobacteraceae</taxon>
        <taxon>Bradyrhizobium</taxon>
    </lineage>
</organism>
<accession>A0ABY3QGD5</accession>